<dbReference type="VEuPathDB" id="VectorBase:ISCP_009405"/>
<evidence type="ECO:0000256" key="1">
    <source>
        <dbReference type="SAM" id="MobiDB-lite"/>
    </source>
</evidence>
<evidence type="ECO:0000313" key="4">
    <source>
        <dbReference type="Proteomes" id="UP000001555"/>
    </source>
</evidence>
<keyword evidence="5" id="KW-1267">Proteomics identification</keyword>
<dbReference type="Proteomes" id="UP000001555">
    <property type="component" value="Unassembled WGS sequence"/>
</dbReference>
<feature type="region of interest" description="Disordered" evidence="1">
    <location>
        <begin position="246"/>
        <end position="268"/>
    </location>
</feature>
<dbReference type="EMBL" id="ABJB010960383">
    <property type="status" value="NOT_ANNOTATED_CDS"/>
    <property type="molecule type" value="Genomic_DNA"/>
</dbReference>
<reference evidence="2 4" key="1">
    <citation type="submission" date="2008-03" db="EMBL/GenBank/DDBJ databases">
        <title>Annotation of Ixodes scapularis.</title>
        <authorList>
            <consortium name="Ixodes scapularis Genome Project Consortium"/>
            <person name="Caler E."/>
            <person name="Hannick L.I."/>
            <person name="Bidwell S."/>
            <person name="Joardar V."/>
            <person name="Thiagarajan M."/>
            <person name="Amedeo P."/>
            <person name="Galinsky K.J."/>
            <person name="Schobel S."/>
            <person name="Inman J."/>
            <person name="Hostetler J."/>
            <person name="Miller J."/>
            <person name="Hammond M."/>
            <person name="Megy K."/>
            <person name="Lawson D."/>
            <person name="Kodira C."/>
            <person name="Sutton G."/>
            <person name="Meyer J."/>
            <person name="Hill C.A."/>
            <person name="Birren B."/>
            <person name="Nene V."/>
            <person name="Collins F."/>
            <person name="Alarcon-Chaidez F."/>
            <person name="Wikel S."/>
            <person name="Strausberg R."/>
        </authorList>
    </citation>
    <scope>NUCLEOTIDE SEQUENCE [LARGE SCALE GENOMIC DNA]</scope>
    <source>
        <strain evidence="4">Wikel</strain>
        <strain evidence="2">Wikel colony</strain>
    </source>
</reference>
<accession>B7P9N3</accession>
<dbReference type="HOGENOM" id="CLU_1039304_0_0_1"/>
<dbReference type="EMBL" id="ABJB010499915">
    <property type="status" value="NOT_ANNOTATED_CDS"/>
    <property type="molecule type" value="Genomic_DNA"/>
</dbReference>
<dbReference type="STRING" id="6945.B7P9N3"/>
<dbReference type="EnsemblMetazoa" id="ISCW003359-RA">
    <property type="protein sequence ID" value="ISCW003359-PA"/>
    <property type="gene ID" value="ISCW003359"/>
</dbReference>
<feature type="region of interest" description="Disordered" evidence="1">
    <location>
        <begin position="70"/>
        <end position="97"/>
    </location>
</feature>
<dbReference type="EMBL" id="ABJB010426076">
    <property type="status" value="NOT_ANNOTATED_CDS"/>
    <property type="molecule type" value="Genomic_DNA"/>
</dbReference>
<reference evidence="3" key="2">
    <citation type="submission" date="2020-05" db="UniProtKB">
        <authorList>
            <consortium name="EnsemblMetazoa"/>
        </authorList>
    </citation>
    <scope>IDENTIFICATION</scope>
    <source>
        <strain evidence="3">wikel</strain>
    </source>
</reference>
<evidence type="ECO:0000313" key="2">
    <source>
        <dbReference type="EMBL" id="EEC03305.1"/>
    </source>
</evidence>
<name>B7P9N3_IXOSC</name>
<feature type="region of interest" description="Disordered" evidence="1">
    <location>
        <begin position="170"/>
        <end position="227"/>
    </location>
</feature>
<gene>
    <name evidence="2" type="ORF">IscW_ISCW003359</name>
</gene>
<keyword evidence="4" id="KW-1185">Reference proteome</keyword>
<sequence>MRLLWACFPRRTASWSPTSAKLRSARSVENNSMGIMMRNLAMKTWKRTKLLLQRPAQKGLRRFCETPVTKKTPTMKSTGGRRRRHSERALGPGLKNKGKMTLLTSLTHRLARKSHQLDPKSAPKRKGKCSFDVTEDGRLLIVDERLKPRKKEESASDVEEDANDLLEALSHYKQNPKRRQSTDLSAGEGTSGTSRAGESAPPKKRKAADAKGASGDRKKGRFEPYAYVPMNRKALNKRFKKSQEFKNIIKAAQKGAKKGQKKAGRAKK</sequence>
<dbReference type="EMBL" id="DS665503">
    <property type="protein sequence ID" value="EEC03305.1"/>
    <property type="molecule type" value="Genomic_DNA"/>
</dbReference>
<feature type="compositionally biased region" description="Basic residues" evidence="1">
    <location>
        <begin position="255"/>
        <end position="268"/>
    </location>
</feature>
<dbReference type="VEuPathDB" id="VectorBase:ISCW003359"/>
<dbReference type="AlphaFoldDB" id="B7P9N3"/>
<dbReference type="OrthoDB" id="2192888at2759"/>
<dbReference type="EMBL" id="ABJB010094822">
    <property type="status" value="NOT_ANNOTATED_CDS"/>
    <property type="molecule type" value="Genomic_DNA"/>
</dbReference>
<evidence type="ECO:0000313" key="3">
    <source>
        <dbReference type="EnsemblMetazoa" id="ISCW003359-PA"/>
    </source>
</evidence>
<evidence type="ECO:0007829" key="5">
    <source>
        <dbReference type="PeptideAtlas" id="B7P9N3"/>
    </source>
</evidence>
<protein>
    <submittedName>
        <fullName evidence="2 3">RRP12 protein, putative</fullName>
    </submittedName>
</protein>
<dbReference type="VEuPathDB" id="VectorBase:ISCI003359"/>
<proteinExistence type="evidence at protein level"/>
<dbReference type="PaxDb" id="6945-B7P9N3"/>
<organism>
    <name type="scientific">Ixodes scapularis</name>
    <name type="common">Black-legged tick</name>
    <name type="synonym">Deer tick</name>
    <dbReference type="NCBI Taxonomy" id="6945"/>
    <lineage>
        <taxon>Eukaryota</taxon>
        <taxon>Metazoa</taxon>
        <taxon>Ecdysozoa</taxon>
        <taxon>Arthropoda</taxon>
        <taxon>Chelicerata</taxon>
        <taxon>Arachnida</taxon>
        <taxon>Acari</taxon>
        <taxon>Parasitiformes</taxon>
        <taxon>Ixodida</taxon>
        <taxon>Ixodoidea</taxon>
        <taxon>Ixodidae</taxon>
        <taxon>Ixodinae</taxon>
        <taxon>Ixodes</taxon>
    </lineage>
</organism>
<dbReference type="InParanoid" id="B7P9N3"/>